<sequence>MTAVTAIDQSMDTDTNAAGPPLHRDPAARPSTLLRPDKRPSTGADLLAFAGTWTGDDLEERLAEVIATRSQATF</sequence>
<accession>A0A6J4TYB3</accession>
<feature type="compositionally biased region" description="Polar residues" evidence="1">
    <location>
        <begin position="7"/>
        <end position="16"/>
    </location>
</feature>
<dbReference type="EMBL" id="CADCWE010000085">
    <property type="protein sequence ID" value="CAA9535663.1"/>
    <property type="molecule type" value="Genomic_DNA"/>
</dbReference>
<reference evidence="2" key="1">
    <citation type="submission" date="2020-02" db="EMBL/GenBank/DDBJ databases">
        <authorList>
            <person name="Meier V. D."/>
        </authorList>
    </citation>
    <scope>NUCLEOTIDE SEQUENCE</scope>
    <source>
        <strain evidence="2">AVDCRST_MAG73</strain>
    </source>
</reference>
<feature type="region of interest" description="Disordered" evidence="1">
    <location>
        <begin position="1"/>
        <end position="41"/>
    </location>
</feature>
<name>A0A6J4TYB3_9BACT</name>
<evidence type="ECO:0000313" key="2">
    <source>
        <dbReference type="EMBL" id="CAA9535663.1"/>
    </source>
</evidence>
<protein>
    <submittedName>
        <fullName evidence="2">Uncharacterized protein</fullName>
    </submittedName>
</protein>
<gene>
    <name evidence="2" type="ORF">AVDCRST_MAG73-1367</name>
</gene>
<organism evidence="2">
    <name type="scientific">uncultured Thermomicrobiales bacterium</name>
    <dbReference type="NCBI Taxonomy" id="1645740"/>
    <lineage>
        <taxon>Bacteria</taxon>
        <taxon>Pseudomonadati</taxon>
        <taxon>Thermomicrobiota</taxon>
        <taxon>Thermomicrobia</taxon>
        <taxon>Thermomicrobiales</taxon>
        <taxon>environmental samples</taxon>
    </lineage>
</organism>
<proteinExistence type="predicted"/>
<dbReference type="AlphaFoldDB" id="A0A6J4TYB3"/>
<evidence type="ECO:0000256" key="1">
    <source>
        <dbReference type="SAM" id="MobiDB-lite"/>
    </source>
</evidence>